<evidence type="ECO:0000313" key="2">
    <source>
        <dbReference type="Proteomes" id="UP000051500"/>
    </source>
</evidence>
<dbReference type="AlphaFoldDB" id="A0A0R2KH34"/>
<dbReference type="EMBL" id="JQBZ01000025">
    <property type="protein sequence ID" value="KRN88704.1"/>
    <property type="molecule type" value="Genomic_DNA"/>
</dbReference>
<protein>
    <submittedName>
        <fullName evidence="1">Uncharacterized protein</fullName>
    </submittedName>
</protein>
<dbReference type="eggNOG" id="ENOG502ZJXV">
    <property type="taxonomic scope" value="Bacteria"/>
</dbReference>
<gene>
    <name evidence="1" type="ORF">IV53_GL000671</name>
</gene>
<organism evidence="1 2">
    <name type="scientific">Ligilactobacillus ceti DSM 22408</name>
    <dbReference type="NCBI Taxonomy" id="1122146"/>
    <lineage>
        <taxon>Bacteria</taxon>
        <taxon>Bacillati</taxon>
        <taxon>Bacillota</taxon>
        <taxon>Bacilli</taxon>
        <taxon>Lactobacillales</taxon>
        <taxon>Lactobacillaceae</taxon>
        <taxon>Ligilactobacillus</taxon>
    </lineage>
</organism>
<name>A0A0R2KH34_9LACO</name>
<evidence type="ECO:0000313" key="1">
    <source>
        <dbReference type="EMBL" id="KRN88704.1"/>
    </source>
</evidence>
<dbReference type="RefSeq" id="WP_027107111.1">
    <property type="nucleotide sequence ID" value="NZ_JQBZ01000025.1"/>
</dbReference>
<dbReference type="STRING" id="1122146.IV53_GL000671"/>
<sequence length="257" mass="31068">MNLIEYYLKNITDKEYHYKFLKSITNISNKPNIGRNYYDVYDLDDAIAKFKDVCMPENEKDTSEEYKCLFYVLTYYLNKNYYKIKEFPLVLERPPETPFKFTYEQIRNELINLGKYDGNSVKWDDRRQFVYNLHFIRGNDYYLTEEIDVKFKKISNRSASFNNMTQDEKLMEMANLIENLLNVYGKYLKLDYSNISNDFLNTDIIKAYRKKLQCFRHSNEKTLIERNSYNNKQKEFLIKYGLSILDAIYYTLNKGDK</sequence>
<proteinExistence type="predicted"/>
<dbReference type="OrthoDB" id="2029453at2"/>
<comment type="caution">
    <text evidence="1">The sequence shown here is derived from an EMBL/GenBank/DDBJ whole genome shotgun (WGS) entry which is preliminary data.</text>
</comment>
<dbReference type="PATRIC" id="fig|1122146.4.peg.694"/>
<accession>A0A0R2KH34</accession>
<dbReference type="Proteomes" id="UP000051500">
    <property type="component" value="Unassembled WGS sequence"/>
</dbReference>
<reference evidence="1 2" key="1">
    <citation type="journal article" date="2015" name="Genome Announc.">
        <title>Expanding the biotechnology potential of lactobacilli through comparative genomics of 213 strains and associated genera.</title>
        <authorList>
            <person name="Sun Z."/>
            <person name="Harris H.M."/>
            <person name="McCann A."/>
            <person name="Guo C."/>
            <person name="Argimon S."/>
            <person name="Zhang W."/>
            <person name="Yang X."/>
            <person name="Jeffery I.B."/>
            <person name="Cooney J.C."/>
            <person name="Kagawa T.F."/>
            <person name="Liu W."/>
            <person name="Song Y."/>
            <person name="Salvetti E."/>
            <person name="Wrobel A."/>
            <person name="Rasinkangas P."/>
            <person name="Parkhill J."/>
            <person name="Rea M.C."/>
            <person name="O'Sullivan O."/>
            <person name="Ritari J."/>
            <person name="Douillard F.P."/>
            <person name="Paul Ross R."/>
            <person name="Yang R."/>
            <person name="Briner A.E."/>
            <person name="Felis G.E."/>
            <person name="de Vos W.M."/>
            <person name="Barrangou R."/>
            <person name="Klaenhammer T.R."/>
            <person name="Caufield P.W."/>
            <person name="Cui Y."/>
            <person name="Zhang H."/>
            <person name="O'Toole P.W."/>
        </authorList>
    </citation>
    <scope>NUCLEOTIDE SEQUENCE [LARGE SCALE GENOMIC DNA]</scope>
    <source>
        <strain evidence="1 2">DSM 22408</strain>
    </source>
</reference>
<keyword evidence="2" id="KW-1185">Reference proteome</keyword>